<dbReference type="PANTHER" id="PTHR34011:SF6">
    <property type="entry name" value="PHYCOBILIPROTEIN APCE"/>
    <property type="match status" value="1"/>
</dbReference>
<geneLocation type="plastid" evidence="20"/>
<feature type="domain" description="PBS-linker" evidence="19">
    <location>
        <begin position="492"/>
        <end position="669"/>
    </location>
</feature>
<keyword evidence="6" id="KW-0677">Repeat</keyword>
<feature type="domain" description="PBS-linker" evidence="19">
    <location>
        <begin position="238"/>
        <end position="418"/>
    </location>
</feature>
<keyword evidence="9" id="KW-0157">Chromophore</keyword>
<dbReference type="InterPro" id="IPR038719">
    <property type="entry name" value="Phycobilisome_asu/bsu_sf"/>
</dbReference>
<dbReference type="InterPro" id="IPR012128">
    <property type="entry name" value="Phycobilisome_asu/bsu"/>
</dbReference>
<gene>
    <name evidence="20" type="primary">apcE</name>
</gene>
<dbReference type="GO" id="GO:0016829">
    <property type="term" value="F:lyase activity"/>
    <property type="evidence" value="ECO:0007669"/>
    <property type="project" value="UniProtKB-KW"/>
</dbReference>
<proteinExistence type="inferred from homology"/>
<evidence type="ECO:0000313" key="20">
    <source>
        <dbReference type="EMBL" id="AWW13759.1"/>
    </source>
</evidence>
<name>A0A2Z4HG38_9EUKA</name>
<evidence type="ECO:0000256" key="13">
    <source>
        <dbReference type="ARBA" id="ARBA00023307"/>
    </source>
</evidence>
<dbReference type="GeneID" id="37543880"/>
<keyword evidence="10" id="KW-0793">Thylakoid</keyword>
<evidence type="ECO:0000256" key="5">
    <source>
        <dbReference type="ARBA" id="ARBA00022549"/>
    </source>
</evidence>
<evidence type="ECO:0000256" key="4">
    <source>
        <dbReference type="ARBA" id="ARBA00022531"/>
    </source>
</evidence>
<evidence type="ECO:0000256" key="15">
    <source>
        <dbReference type="ARBA" id="ARBA00029643"/>
    </source>
</evidence>
<keyword evidence="5" id="KW-0042">Antenna complex</keyword>
<evidence type="ECO:0000256" key="14">
    <source>
        <dbReference type="ARBA" id="ARBA00025203"/>
    </source>
</evidence>
<dbReference type="Gene3D" id="1.10.490.20">
    <property type="entry name" value="Phycocyanins"/>
    <property type="match status" value="1"/>
</dbReference>
<accession>A0A2Z4HG38</accession>
<dbReference type="PANTHER" id="PTHR34011">
    <property type="entry name" value="PHYCOBILISOME 32.1 KDA LINKER POLYPEPTIDE, PHYCOCYANIN-ASSOCIATED, ROD 2-RELATED"/>
    <property type="match status" value="1"/>
</dbReference>
<dbReference type="InterPro" id="IPR009050">
    <property type="entry name" value="Globin-like_sf"/>
</dbReference>
<comment type="similarity">
    <text evidence="2">Belongs to the phycobiliprotein family.</text>
</comment>
<dbReference type="EMBL" id="MG601103">
    <property type="protein sequence ID" value="AWW13759.1"/>
    <property type="molecule type" value="Genomic_DNA"/>
</dbReference>
<dbReference type="AlphaFoldDB" id="A0A2Z4HG38"/>
<evidence type="ECO:0000256" key="12">
    <source>
        <dbReference type="ARBA" id="ARBA00023239"/>
    </source>
</evidence>
<keyword evidence="13" id="KW-0089">Bile pigment</keyword>
<dbReference type="RefSeq" id="YP_009504661.1">
    <property type="nucleotide sequence ID" value="NC_038216.1"/>
</dbReference>
<evidence type="ECO:0000256" key="18">
    <source>
        <dbReference type="PROSITE-ProRule" id="PRU00775"/>
    </source>
</evidence>
<dbReference type="GO" id="GO:0015979">
    <property type="term" value="P:photosynthesis"/>
    <property type="evidence" value="ECO:0007669"/>
    <property type="project" value="UniProtKB-KW"/>
</dbReference>
<dbReference type="Gene3D" id="1.10.3130.20">
    <property type="entry name" value="Phycobilisome linker domain"/>
    <property type="match status" value="3"/>
</dbReference>
<comment type="subcellular location">
    <subcellularLocation>
        <location evidence="1">Plastid</location>
        <location evidence="1">Cyanelle thylakoid membrane</location>
        <topology evidence="1">Peripheral membrane protein</topology>
        <orientation evidence="1">Stromal side</orientation>
    </subcellularLocation>
</comment>
<evidence type="ECO:0000256" key="8">
    <source>
        <dbReference type="ARBA" id="ARBA00022874"/>
    </source>
</evidence>
<evidence type="ECO:0000256" key="3">
    <source>
        <dbReference type="ARBA" id="ARBA00018674"/>
    </source>
</evidence>
<sequence length="883" mass="100289">MTSVSGGSPLLRPQLFRTVTVSTISQADQQDRFLESGELSQLATYLTSGNKRLDIIITLTNNSEAIVSRAANRIFVGGSPVSYLERPQSGIDVKLGTSSYIESQSGFLEGFRSLFNTGGADITPAGFKPINISRYGITRMQKSLRDLDWFLRYITYAIVAGDPNILVTNIRGLRQIIENACSSAATLVALQEMRRASLSYFAKDAAALSIVKQYFDVVITEFVAPSPSDIVRKRTSTSLQGLKLPQIYANAVVQKPRFQMKSDISTTEKENVIKAVYRQVFERDVRRAYSLKNYDLESKVKNGQLSIKEFVRALGKSKLYAQQFYEPFINSRALELAFRHFLGRGPGSREEVQEYFALISKGGLSLLVDALVDSKEYEEYFGEEIVPYLRTLGEEAQECRNWGAQIKLLNYSARFQKTPQFITLFAGYKNPLPDQHPYGQGNDPLEIQFGAIFPKETLQSRAAFFGKDTRRVLIRRGYGIENQLSNPAARQKSPGSLGPKVFKLSGTAGLTKNTTNINFGETSTQALIKAVYLQIIGRETYEGQRLKVSEIKLENGEISVREFVRQVAKSNLFRSLYWTPYYVCKSIEYIHRKILGRPTYGRSEINKLFDIAAKKGFYALIDTLIDSVEYNESFAENTVPYERYLTPGGLALRIKRPNLSVSKEAKNELRFIELGAITESRGERSIQLRIEQGVTKRREQTKIFKLSHHDDKVNMEKVIKAAYRQVFERDMDMYRVQNQFTVSESRLKNKEISVKEFIETLGQSQLYQKEFYNPYPNTKVIELAMKHFLGRAPKDQVEIRKYNQILASDGLASLVRSLVSSLEYTEVFAEDTVPYRRFPTFPATNFPNTEKLYNSLTKQTKTIFNPSFTPEKVRRIDLLSPGA</sequence>
<comment type="function">
    <text evidence="14">This protein is postulated to act both as terminal energy acceptor and as a linker polypeptide that stabilizes the phycobilisome architecture. May have intrinsic bilin lyase activity.</text>
</comment>
<evidence type="ECO:0000256" key="17">
    <source>
        <dbReference type="ARBA" id="ARBA00033322"/>
    </source>
</evidence>
<feature type="domain" description="PBS-linker" evidence="19">
    <location>
        <begin position="684"/>
        <end position="861"/>
    </location>
</feature>
<keyword evidence="20" id="KW-0934">Plastid</keyword>
<keyword evidence="11" id="KW-0472">Membrane</keyword>
<keyword evidence="12" id="KW-0456">Lyase</keyword>
<evidence type="ECO:0000256" key="6">
    <source>
        <dbReference type="ARBA" id="ARBA00022737"/>
    </source>
</evidence>
<dbReference type="InterPro" id="IPR038255">
    <property type="entry name" value="PBS_linker_sf"/>
</dbReference>
<evidence type="ECO:0000256" key="11">
    <source>
        <dbReference type="ARBA" id="ARBA00023136"/>
    </source>
</evidence>
<comment type="similarity">
    <text evidence="18">Belongs to the phycobilisome linker protein family.</text>
</comment>
<dbReference type="GO" id="GO:0033115">
    <property type="term" value="C:cyanelle thylakoid membrane"/>
    <property type="evidence" value="ECO:0007669"/>
    <property type="project" value="UniProtKB-SubCell"/>
</dbReference>
<keyword evidence="8" id="KW-0194">Cyanelle</keyword>
<dbReference type="SUPFAM" id="SSF46458">
    <property type="entry name" value="Globin-like"/>
    <property type="match status" value="1"/>
</dbReference>
<keyword evidence="7 18" id="KW-0605">Phycobilisome</keyword>
<dbReference type="InterPro" id="IPR001297">
    <property type="entry name" value="PBS_linker_dom"/>
</dbReference>
<evidence type="ECO:0000259" key="19">
    <source>
        <dbReference type="PROSITE" id="PS51445"/>
    </source>
</evidence>
<dbReference type="CDD" id="cd12128">
    <property type="entry name" value="PBP_PBS-LCM"/>
    <property type="match status" value="1"/>
</dbReference>
<evidence type="ECO:0000256" key="9">
    <source>
        <dbReference type="ARBA" id="ARBA00022991"/>
    </source>
</evidence>
<evidence type="ECO:0000256" key="10">
    <source>
        <dbReference type="ARBA" id="ARBA00023078"/>
    </source>
</evidence>
<organism evidence="20">
    <name type="scientific">Cyanophora biloba</name>
    <dbReference type="NCBI Taxonomy" id="1489483"/>
    <lineage>
        <taxon>Eukaryota</taxon>
        <taxon>Glaucocystophyceae</taxon>
        <taxon>Cyanophorales</taxon>
        <taxon>Cyanophoraceae</taxon>
        <taxon>Cyanophora</taxon>
    </lineage>
</organism>
<evidence type="ECO:0000256" key="2">
    <source>
        <dbReference type="ARBA" id="ARBA00008182"/>
    </source>
</evidence>
<dbReference type="PROSITE" id="PS51445">
    <property type="entry name" value="PBS_LINKER"/>
    <property type="match status" value="3"/>
</dbReference>
<evidence type="ECO:0000256" key="7">
    <source>
        <dbReference type="ARBA" id="ARBA00022738"/>
    </source>
</evidence>
<reference evidence="20" key="1">
    <citation type="journal article" date="2018" name="Adv. Bot. Res.">
        <title>Chapter Four - Comparative Plastid Genomics of Glaucophytes species.</title>
        <authorList>
            <person name="Reyes-Prieto A."/>
            <person name="Russell S."/>
            <person name="Figueroa-Martinez F."/>
            <person name="Jackson C."/>
        </authorList>
    </citation>
    <scope>NUCLEOTIDE SEQUENCE</scope>
    <source>
        <strain evidence="20">UTEX LB 2766</strain>
    </source>
</reference>
<dbReference type="Pfam" id="PF00502">
    <property type="entry name" value="Phycobilisome"/>
    <property type="match status" value="2"/>
</dbReference>
<dbReference type="GO" id="GO:0030089">
    <property type="term" value="C:phycobilisome"/>
    <property type="evidence" value="ECO:0007669"/>
    <property type="project" value="UniProtKB-UniRule"/>
</dbReference>
<protein>
    <recommendedName>
        <fullName evidence="3">Phycobiliprotein ApcE</fullName>
    </recommendedName>
    <alternativeName>
        <fullName evidence="17">Anchor polypeptide</fullName>
    </alternativeName>
    <alternativeName>
        <fullName evidence="16">PBS-anchor protein</fullName>
    </alternativeName>
    <alternativeName>
        <fullName evidence="15">Phycobilisome linker polypeptide</fullName>
    </alternativeName>
</protein>
<dbReference type="Pfam" id="PF00427">
    <property type="entry name" value="PBS_linker_poly"/>
    <property type="match status" value="3"/>
</dbReference>
<evidence type="ECO:0000256" key="1">
    <source>
        <dbReference type="ARBA" id="ARBA00004582"/>
    </source>
</evidence>
<keyword evidence="4" id="KW-0602">Photosynthesis</keyword>
<evidence type="ECO:0000256" key="16">
    <source>
        <dbReference type="ARBA" id="ARBA00031629"/>
    </source>
</evidence>